<organism evidence="18 19">
    <name type="scientific">Rousettus aegyptiacus</name>
    <name type="common">Egyptian fruit bat</name>
    <name type="synonym">Pteropus aegyptiacus</name>
    <dbReference type="NCBI Taxonomy" id="9407"/>
    <lineage>
        <taxon>Eukaryota</taxon>
        <taxon>Metazoa</taxon>
        <taxon>Chordata</taxon>
        <taxon>Craniata</taxon>
        <taxon>Vertebrata</taxon>
        <taxon>Euteleostomi</taxon>
        <taxon>Mammalia</taxon>
        <taxon>Eutheria</taxon>
        <taxon>Laurasiatheria</taxon>
        <taxon>Chiroptera</taxon>
        <taxon>Yinpterochiroptera</taxon>
        <taxon>Pteropodoidea</taxon>
        <taxon>Pteropodidae</taxon>
        <taxon>Rousettinae</taxon>
        <taxon>Rousettus</taxon>
    </lineage>
</organism>
<dbReference type="InterPro" id="IPR058951">
    <property type="entry name" value="WHD_Rad26_CSB-like"/>
</dbReference>
<dbReference type="GO" id="GO:0004386">
    <property type="term" value="F:helicase activity"/>
    <property type="evidence" value="ECO:0007669"/>
    <property type="project" value="UniProtKB-KW"/>
</dbReference>
<evidence type="ECO:0000313" key="19">
    <source>
        <dbReference type="Proteomes" id="UP000593571"/>
    </source>
</evidence>
<dbReference type="Gene3D" id="3.40.50.300">
    <property type="entry name" value="P-loop containing nucleotide triphosphate hydrolases"/>
    <property type="match status" value="1"/>
</dbReference>
<feature type="region of interest" description="Disordered" evidence="15">
    <location>
        <begin position="1084"/>
        <end position="1144"/>
    </location>
</feature>
<dbReference type="GO" id="GO:0006283">
    <property type="term" value="P:transcription-coupled nucleotide-excision repair"/>
    <property type="evidence" value="ECO:0007669"/>
    <property type="project" value="TreeGrafter"/>
</dbReference>
<evidence type="ECO:0000256" key="6">
    <source>
        <dbReference type="ARBA" id="ARBA00022806"/>
    </source>
</evidence>
<comment type="similarity">
    <text evidence="2">Belongs to the SNF2/RAD54 helicase family.</text>
</comment>
<dbReference type="GO" id="GO:0005524">
    <property type="term" value="F:ATP binding"/>
    <property type="evidence" value="ECO:0007669"/>
    <property type="project" value="UniProtKB-KW"/>
</dbReference>
<keyword evidence="6" id="KW-0347">Helicase</keyword>
<feature type="region of interest" description="Disordered" evidence="15">
    <location>
        <begin position="290"/>
        <end position="330"/>
    </location>
</feature>
<dbReference type="GO" id="GO:0016787">
    <property type="term" value="F:hydrolase activity"/>
    <property type="evidence" value="ECO:0007669"/>
    <property type="project" value="UniProtKB-KW"/>
</dbReference>
<dbReference type="InterPro" id="IPR001650">
    <property type="entry name" value="Helicase_C-like"/>
</dbReference>
<evidence type="ECO:0000256" key="1">
    <source>
        <dbReference type="ARBA" id="ARBA00004123"/>
    </source>
</evidence>
<feature type="compositionally biased region" description="Basic and acidic residues" evidence="15">
    <location>
        <begin position="1108"/>
        <end position="1118"/>
    </location>
</feature>
<dbReference type="Pfam" id="PF25875">
    <property type="entry name" value="WHD_Rad26_CSB"/>
    <property type="match status" value="1"/>
</dbReference>
<dbReference type="Pfam" id="PF00271">
    <property type="entry name" value="Helicase_C"/>
    <property type="match status" value="1"/>
</dbReference>
<keyword evidence="7" id="KW-0067">ATP-binding</keyword>
<keyword evidence="3" id="KW-0547">Nucleotide-binding</keyword>
<dbReference type="EMBL" id="JACASE010000006">
    <property type="protein sequence ID" value="KAF6455899.1"/>
    <property type="molecule type" value="Genomic_DNA"/>
</dbReference>
<dbReference type="InterPro" id="IPR049730">
    <property type="entry name" value="SNF2/RAD54-like_C"/>
</dbReference>
<feature type="compositionally biased region" description="Basic residues" evidence="15">
    <location>
        <begin position="316"/>
        <end position="330"/>
    </location>
</feature>
<dbReference type="Gene3D" id="3.40.50.10810">
    <property type="entry name" value="Tandem AAA-ATPase domain"/>
    <property type="match status" value="1"/>
</dbReference>
<dbReference type="Proteomes" id="UP000593571">
    <property type="component" value="Unassembled WGS sequence"/>
</dbReference>
<feature type="coiled-coil region" evidence="14">
    <location>
        <begin position="164"/>
        <end position="191"/>
    </location>
</feature>
<dbReference type="InterPro" id="IPR059240">
    <property type="entry name" value="cc_ERCC-6_N"/>
</dbReference>
<dbReference type="PANTHER" id="PTHR45629:SF7">
    <property type="entry name" value="DNA EXCISION REPAIR PROTEIN ERCC-6-RELATED"/>
    <property type="match status" value="1"/>
</dbReference>
<dbReference type="InterPro" id="IPR000330">
    <property type="entry name" value="SNF2_N"/>
</dbReference>
<feature type="compositionally biased region" description="Acidic residues" evidence="15">
    <location>
        <begin position="367"/>
        <end position="389"/>
    </location>
</feature>
<feature type="compositionally biased region" description="Basic residues" evidence="15">
    <location>
        <begin position="1098"/>
        <end position="1107"/>
    </location>
</feature>
<dbReference type="PROSITE" id="PS51192">
    <property type="entry name" value="HELICASE_ATP_BIND_1"/>
    <property type="match status" value="1"/>
</dbReference>
<evidence type="ECO:0000256" key="4">
    <source>
        <dbReference type="ARBA" id="ARBA00022763"/>
    </source>
</evidence>
<name>A0A7J8G8D0_ROUAE</name>
<keyword evidence="8" id="KW-0238">DNA-binding</keyword>
<dbReference type="Pfam" id="PF00176">
    <property type="entry name" value="SNF2-rel_dom"/>
    <property type="match status" value="1"/>
</dbReference>
<evidence type="ECO:0000256" key="14">
    <source>
        <dbReference type="SAM" id="Coils"/>
    </source>
</evidence>
<evidence type="ECO:0000256" key="8">
    <source>
        <dbReference type="ARBA" id="ARBA00023125"/>
    </source>
</evidence>
<dbReference type="InterPro" id="IPR038718">
    <property type="entry name" value="SNF2-like_sf"/>
</dbReference>
<reference evidence="18 19" key="1">
    <citation type="journal article" date="2020" name="Nature">
        <title>Six reference-quality genomes reveal evolution of bat adaptations.</title>
        <authorList>
            <person name="Jebb D."/>
            <person name="Huang Z."/>
            <person name="Pippel M."/>
            <person name="Hughes G.M."/>
            <person name="Lavrichenko K."/>
            <person name="Devanna P."/>
            <person name="Winkler S."/>
            <person name="Jermiin L.S."/>
            <person name="Skirmuntt E.C."/>
            <person name="Katzourakis A."/>
            <person name="Burkitt-Gray L."/>
            <person name="Ray D.A."/>
            <person name="Sullivan K.A.M."/>
            <person name="Roscito J.G."/>
            <person name="Kirilenko B.M."/>
            <person name="Davalos L.M."/>
            <person name="Corthals A.P."/>
            <person name="Power M.L."/>
            <person name="Jones G."/>
            <person name="Ransome R.D."/>
            <person name="Dechmann D.K.N."/>
            <person name="Locatelli A.G."/>
            <person name="Puechmaille S.J."/>
            <person name="Fedrigo O."/>
            <person name="Jarvis E.D."/>
            <person name="Hiller M."/>
            <person name="Vernes S.C."/>
            <person name="Myers E.W."/>
            <person name="Teeling E.C."/>
        </authorList>
    </citation>
    <scope>NUCLEOTIDE SEQUENCE [LARGE SCALE GENOMIC DNA]</scope>
    <source>
        <strain evidence="18">MRouAeg1</strain>
        <tissue evidence="18">Muscle</tissue>
    </source>
</reference>
<evidence type="ECO:0000256" key="2">
    <source>
        <dbReference type="ARBA" id="ARBA00007025"/>
    </source>
</evidence>
<evidence type="ECO:0000256" key="12">
    <source>
        <dbReference type="ARBA" id="ARBA00076356"/>
    </source>
</evidence>
<keyword evidence="5" id="KW-0378">Hydrolase</keyword>
<dbReference type="InterPro" id="IPR027417">
    <property type="entry name" value="P-loop_NTPase"/>
</dbReference>
<dbReference type="FunFam" id="3.40.50.300:FF:000863">
    <property type="entry name" value="DNA excision repair protein ERCC-6"/>
    <property type="match status" value="1"/>
</dbReference>
<evidence type="ECO:0000256" key="3">
    <source>
        <dbReference type="ARBA" id="ARBA00022741"/>
    </source>
</evidence>
<keyword evidence="10" id="KW-0539">Nucleus</keyword>
<comment type="subcellular location">
    <subcellularLocation>
        <location evidence="1">Nucleus</location>
    </subcellularLocation>
</comment>
<evidence type="ECO:0000256" key="11">
    <source>
        <dbReference type="ARBA" id="ARBA00071998"/>
    </source>
</evidence>
<feature type="compositionally biased region" description="Polar residues" evidence="15">
    <location>
        <begin position="1"/>
        <end position="22"/>
    </location>
</feature>
<evidence type="ECO:0000313" key="18">
    <source>
        <dbReference type="EMBL" id="KAF6455899.1"/>
    </source>
</evidence>
<evidence type="ECO:0000256" key="5">
    <source>
        <dbReference type="ARBA" id="ARBA00022801"/>
    </source>
</evidence>
<evidence type="ECO:0000256" key="15">
    <source>
        <dbReference type="SAM" id="MobiDB-lite"/>
    </source>
</evidence>
<feature type="domain" description="Helicase ATP-binding" evidence="16">
    <location>
        <begin position="459"/>
        <end position="595"/>
    </location>
</feature>
<feature type="region of interest" description="Disordered" evidence="15">
    <location>
        <begin position="1"/>
        <end position="63"/>
    </location>
</feature>
<dbReference type="InterPro" id="IPR014001">
    <property type="entry name" value="Helicase_ATP-bd"/>
</dbReference>
<evidence type="ECO:0000259" key="17">
    <source>
        <dbReference type="PROSITE" id="PS51194"/>
    </source>
</evidence>
<keyword evidence="19" id="KW-1185">Reference proteome</keyword>
<dbReference type="CDD" id="cd18793">
    <property type="entry name" value="SF2_C_SNF"/>
    <property type="match status" value="1"/>
</dbReference>
<proteinExistence type="inferred from homology"/>
<gene>
    <name evidence="18" type="ORF">HJG63_004590</name>
</gene>
<dbReference type="InterPro" id="IPR050496">
    <property type="entry name" value="SNF2_RAD54_helicase_repair"/>
</dbReference>
<dbReference type="CDD" id="cd22254">
    <property type="entry name" value="CSB_WHD"/>
    <property type="match status" value="1"/>
</dbReference>
<dbReference type="PROSITE" id="PS51194">
    <property type="entry name" value="HELICASE_CTER"/>
    <property type="match status" value="1"/>
</dbReference>
<feature type="compositionally biased region" description="Basic and acidic residues" evidence="15">
    <location>
        <begin position="1133"/>
        <end position="1144"/>
    </location>
</feature>
<feature type="region of interest" description="Disordered" evidence="15">
    <location>
        <begin position="961"/>
        <end position="1000"/>
    </location>
</feature>
<dbReference type="GO" id="GO:0005634">
    <property type="term" value="C:nucleus"/>
    <property type="evidence" value="ECO:0007669"/>
    <property type="project" value="UniProtKB-SubCell"/>
</dbReference>
<feature type="region of interest" description="Disordered" evidence="15">
    <location>
        <begin position="361"/>
        <end position="396"/>
    </location>
</feature>
<feature type="domain" description="Helicase C-terminal" evidence="17">
    <location>
        <begin position="743"/>
        <end position="902"/>
    </location>
</feature>
<evidence type="ECO:0000256" key="10">
    <source>
        <dbReference type="ARBA" id="ARBA00023242"/>
    </source>
</evidence>
<dbReference type="FunFam" id="3.40.50.10810:FF:000094">
    <property type="entry name" value="DNA excision repair protein ERCC-6"/>
    <property type="match status" value="1"/>
</dbReference>
<sequence length="1390" mass="157367">MSNERIPHSSQSQEQDCLQSQHVSDDEEITIKQENDGDAEMEGSVPSCSSTNGPHTSTEGCPSEVLRRGPALLHINRHHIQAVEPSAQALELQGLGVDVYDQDVLEQGVLQQVDSAIHEVTHATQLADAEKEYRSVLDDLTSCTTSLRQINKIIEQLSPQAATNRDINRKLDSVKRQKYNKEQQLKKITAKQKRLQAILGGVEIKVEIDHASLEEEDAEAGPSCLGSMLMPVQETAWEELIRTGQMTPFGTQIPQKKEKKPRKLMLNEASGFEKYLADQEKLSFERKKQACNKRTARKTPALVNSKLSPTLNEKKPNKRSKVLSKTDKRLKKHIKKLQKRALQFQGKVRLLMGKKLLESDVKPMAEGDSESEESEYLPTEEEEQEEAAEADVSGEGTEADLGSVLKHQKWQKKVKAQEVDDAFFSSSEEEDEVITGGKGGGNRKVVRCQDDGDEDYYKQRLRFDGLGPTIIVCPTTVMHQWVKEFHTWWPPFRVAILHESGSCTRKKEKLIRDIAHCHGILITSYSYIRLMQDDISSHDWHYVILDEGHKIRNPNAAITLACKQFRTPHRIILSGSPMQNNLRELWSLFDFIFPGKLGTLPVFMEQFSVPITMGGYSNASPVQVKTAYKCACVLRDTINPYLLRRMKSDVKMTLSLPDKNEQVLFCRLTDEQHKVYQNFIDSKEVYRILNGEMQIFSGLIALRKICNHPDLFSGGPKNLKGIPEDELEEDQFGYWKRSGKMIVVESLLKIWHKQGQRVLLFSQSRQMLDILEIFLRAQKYSYFKMDGTTSIASRQPLITRYNEDTSIFVFLLTTRVGGLGVNLTGANRVIIYDPDWNPSTDTQARERAWRIGQKKQVTVYRLLTAGTIEEKIYHRQIFKQFLINRVLKDPKQRRFFKSNDLYELFTLTTPDASQNTETSAIFAGTGSDVQASKCHLKRKLQPAFETHHNVLMSKKFHDSNVSANDAMSSEEKSTAVGAEVNVPSDQGNPLRDDPQTPSNLMSSDILVEKTDAVSRLEDSSVLSGNGECSDSPKINKMYRTSGEESIDEKQSFSDKRESCQVQTEPLWKNEQIENNFCKHKSKTKHSVAEEETQEKQLKPKQKSKNSKRCRDAKFEGTRIPHLVKKRQYQKQNSKNESENKEQSNDDYVLEKLFKKSVGVHSVMKHDAIMDGASPDYVLVEAEANRVAQDALKALRLSRQRCLGAVSGVPTWTGHRGVSGAPGIKSRFGQKRNSSFSVQPSSSASPKEKCQDDIMKKDGKNLVSEQFSGKVEDAESSSRALTSASLLAKMRARNHLILPERLESEHVHLQEASAPPPSTTEHDDLLVEMRNFIAFQAHVDGQASTREILQEFESKLSASQSCVFRELLRNLCTFHRTSGGEGIWKLKPEYC</sequence>
<evidence type="ECO:0000256" key="13">
    <source>
        <dbReference type="ARBA" id="ARBA00079118"/>
    </source>
</evidence>
<comment type="caution">
    <text evidence="18">The sequence shown here is derived from an EMBL/GenBank/DDBJ whole genome shotgun (WGS) entry which is preliminary data.</text>
</comment>
<protein>
    <recommendedName>
        <fullName evidence="11">DNA excision repair protein ERCC-6</fullName>
    </recommendedName>
    <alternativeName>
        <fullName evidence="12">ATP-dependent helicase ERCC6</fullName>
    </alternativeName>
    <alternativeName>
        <fullName evidence="13">Cockayne syndrome protein CSB</fullName>
    </alternativeName>
</protein>
<evidence type="ECO:0000256" key="7">
    <source>
        <dbReference type="ARBA" id="ARBA00022840"/>
    </source>
</evidence>
<accession>A0A7J8G8D0</accession>
<feature type="compositionally biased region" description="Low complexity" evidence="15">
    <location>
        <begin position="1233"/>
        <end position="1244"/>
    </location>
</feature>
<evidence type="ECO:0000256" key="9">
    <source>
        <dbReference type="ARBA" id="ARBA00023204"/>
    </source>
</evidence>
<feature type="region of interest" description="Disordered" evidence="15">
    <location>
        <begin position="1216"/>
        <end position="1249"/>
    </location>
</feature>
<keyword evidence="9" id="KW-0234">DNA repair</keyword>
<keyword evidence="4" id="KW-0227">DNA damage</keyword>
<keyword evidence="14" id="KW-0175">Coiled coil</keyword>
<dbReference type="SUPFAM" id="SSF52540">
    <property type="entry name" value="P-loop containing nucleoside triphosphate hydrolases"/>
    <property type="match status" value="2"/>
</dbReference>
<dbReference type="SMART" id="SM00487">
    <property type="entry name" value="DEXDc"/>
    <property type="match status" value="1"/>
</dbReference>
<dbReference type="CDD" id="cd21397">
    <property type="entry name" value="cc_ERCC-6_N"/>
    <property type="match status" value="1"/>
</dbReference>
<dbReference type="GO" id="GO:0008094">
    <property type="term" value="F:ATP-dependent activity, acting on DNA"/>
    <property type="evidence" value="ECO:0007669"/>
    <property type="project" value="TreeGrafter"/>
</dbReference>
<feature type="compositionally biased region" description="Polar residues" evidence="15">
    <location>
        <begin position="46"/>
        <end position="60"/>
    </location>
</feature>
<dbReference type="SMART" id="SM00490">
    <property type="entry name" value="HELICc"/>
    <property type="match status" value="1"/>
</dbReference>
<dbReference type="PANTHER" id="PTHR45629">
    <property type="entry name" value="SNF2/RAD54 FAMILY MEMBER"/>
    <property type="match status" value="1"/>
</dbReference>
<evidence type="ECO:0000259" key="16">
    <source>
        <dbReference type="PROSITE" id="PS51192"/>
    </source>
</evidence>